<dbReference type="PANTHER" id="PTHR14969:SF13">
    <property type="entry name" value="AT30094P"/>
    <property type="match status" value="1"/>
</dbReference>
<feature type="transmembrane region" description="Helical" evidence="1">
    <location>
        <begin position="114"/>
        <end position="136"/>
    </location>
</feature>
<protein>
    <submittedName>
        <fullName evidence="3">Phosphatase PAP2 family protein</fullName>
    </submittedName>
</protein>
<evidence type="ECO:0000313" key="4">
    <source>
        <dbReference type="Proteomes" id="UP001299068"/>
    </source>
</evidence>
<feature type="transmembrane region" description="Helical" evidence="1">
    <location>
        <begin position="170"/>
        <end position="187"/>
    </location>
</feature>
<proteinExistence type="predicted"/>
<organism evidence="3 4">
    <name type="scientific">Clostridium sardiniense</name>
    <name type="common">Clostridium absonum</name>
    <dbReference type="NCBI Taxonomy" id="29369"/>
    <lineage>
        <taxon>Bacteria</taxon>
        <taxon>Bacillati</taxon>
        <taxon>Bacillota</taxon>
        <taxon>Clostridia</taxon>
        <taxon>Eubacteriales</taxon>
        <taxon>Clostridiaceae</taxon>
        <taxon>Clostridium</taxon>
    </lineage>
</organism>
<evidence type="ECO:0000313" key="3">
    <source>
        <dbReference type="EMBL" id="MBY0754586.1"/>
    </source>
</evidence>
<dbReference type="EMBL" id="JAIKTU010000003">
    <property type="protein sequence ID" value="MBY0754586.1"/>
    <property type="molecule type" value="Genomic_DNA"/>
</dbReference>
<keyword evidence="1" id="KW-0812">Transmembrane</keyword>
<feature type="domain" description="Phosphatidic acid phosphatase type 2/haloperoxidase" evidence="2">
    <location>
        <begin position="46"/>
        <end position="157"/>
    </location>
</feature>
<dbReference type="PANTHER" id="PTHR14969">
    <property type="entry name" value="SPHINGOSINE-1-PHOSPHATE PHOSPHOHYDROLASE"/>
    <property type="match status" value="1"/>
</dbReference>
<dbReference type="RefSeq" id="WP_221859355.1">
    <property type="nucleotide sequence ID" value="NZ_JAIKTU010000003.1"/>
</dbReference>
<gene>
    <name evidence="3" type="ORF">K5V21_03855</name>
</gene>
<comment type="caution">
    <text evidence="3">The sequence shown here is derived from an EMBL/GenBank/DDBJ whole genome shotgun (WGS) entry which is preliminary data.</text>
</comment>
<feature type="transmembrane region" description="Helical" evidence="1">
    <location>
        <begin position="252"/>
        <end position="270"/>
    </location>
</feature>
<dbReference type="SMART" id="SM00014">
    <property type="entry name" value="acidPPc"/>
    <property type="match status" value="1"/>
</dbReference>
<dbReference type="InterPro" id="IPR000326">
    <property type="entry name" value="PAP2/HPO"/>
</dbReference>
<sequence length="280" mass="31498">MEIIQYIQGFANPFLDFFFSTITHVGGPVIGITFSVLLFWCVNKRLGYKFLYAIIFSFSLNNILKGFFNSPRPIGQDGILSNEISTATGSSFPSGHSQANATTFAFIMNQYRNVYVWILGIFMLIMVPLSRLYLGVHWPKDVIAGTFIGILSVFISNKIFNSSFDKSAKLMIYSLILFIVIGIFVPSNDLSKALGAFIGFIASLIIERKYINFDPKGSFINHLIKCLIGISGALIIYLIFSKLLPSNYFTILKYFSITMWVVSISPYIFVKFKLCNTTSI</sequence>
<reference evidence="3 4" key="1">
    <citation type="journal article" date="2021" name="Cell Host Microbe">
        <title>in vivo commensal control of Clostridioides difficile virulence.</title>
        <authorList>
            <person name="Girinathan B.P."/>
            <person name="Dibenedetto N."/>
            <person name="Worley J.N."/>
            <person name="Peltier J."/>
            <person name="Arrieta-Ortiz M.L."/>
            <person name="Rupa Christinal Immanuel S."/>
            <person name="Lavin R."/>
            <person name="Delaney M.L."/>
            <person name="Cummins C."/>
            <person name="Hoffmann M."/>
            <person name="Luo Y."/>
            <person name="Gonzalez-Escalona N."/>
            <person name="Allard M."/>
            <person name="Onderdonk A.B."/>
            <person name="Gerber G.K."/>
            <person name="Sonenshein A.L."/>
            <person name="Baliga N."/>
            <person name="Dupuy B."/>
            <person name="Bry L."/>
        </authorList>
    </citation>
    <scope>NUCLEOTIDE SEQUENCE [LARGE SCALE GENOMIC DNA]</scope>
    <source>
        <strain evidence="3 4">DSM 599</strain>
    </source>
</reference>
<feature type="transmembrane region" description="Helical" evidence="1">
    <location>
        <begin position="17"/>
        <end position="40"/>
    </location>
</feature>
<dbReference type="Proteomes" id="UP001299068">
    <property type="component" value="Unassembled WGS sequence"/>
</dbReference>
<feature type="transmembrane region" description="Helical" evidence="1">
    <location>
        <begin position="142"/>
        <end position="160"/>
    </location>
</feature>
<evidence type="ECO:0000259" key="2">
    <source>
        <dbReference type="SMART" id="SM00014"/>
    </source>
</evidence>
<dbReference type="InterPro" id="IPR036938">
    <property type="entry name" value="PAP2/HPO_sf"/>
</dbReference>
<keyword evidence="4" id="KW-1185">Reference proteome</keyword>
<name>A0ABS7KUU9_CLOSR</name>
<keyword evidence="1" id="KW-1133">Transmembrane helix</keyword>
<dbReference type="Pfam" id="PF01569">
    <property type="entry name" value="PAP2"/>
    <property type="match status" value="1"/>
</dbReference>
<dbReference type="SUPFAM" id="SSF48317">
    <property type="entry name" value="Acid phosphatase/Vanadium-dependent haloperoxidase"/>
    <property type="match status" value="1"/>
</dbReference>
<dbReference type="Gene3D" id="1.20.144.10">
    <property type="entry name" value="Phosphatidic acid phosphatase type 2/haloperoxidase"/>
    <property type="match status" value="2"/>
</dbReference>
<evidence type="ECO:0000256" key="1">
    <source>
        <dbReference type="SAM" id="Phobius"/>
    </source>
</evidence>
<feature type="transmembrane region" description="Helical" evidence="1">
    <location>
        <begin position="223"/>
        <end position="240"/>
    </location>
</feature>
<keyword evidence="1" id="KW-0472">Membrane</keyword>
<accession>A0ABS7KUU9</accession>